<proteinExistence type="predicted"/>
<organism evidence="3 4">
    <name type="scientific">Cirrhinus mrigala</name>
    <name type="common">Mrigala</name>
    <dbReference type="NCBI Taxonomy" id="683832"/>
    <lineage>
        <taxon>Eukaryota</taxon>
        <taxon>Metazoa</taxon>
        <taxon>Chordata</taxon>
        <taxon>Craniata</taxon>
        <taxon>Vertebrata</taxon>
        <taxon>Euteleostomi</taxon>
        <taxon>Actinopterygii</taxon>
        <taxon>Neopterygii</taxon>
        <taxon>Teleostei</taxon>
        <taxon>Ostariophysi</taxon>
        <taxon>Cypriniformes</taxon>
        <taxon>Cyprinidae</taxon>
        <taxon>Labeoninae</taxon>
        <taxon>Labeonini</taxon>
        <taxon>Cirrhinus</taxon>
    </lineage>
</organism>
<dbReference type="Gene3D" id="3.80.10.10">
    <property type="entry name" value="Ribonuclease Inhibitor"/>
    <property type="match status" value="1"/>
</dbReference>
<evidence type="ECO:0000256" key="1">
    <source>
        <dbReference type="ARBA" id="ARBA00022614"/>
    </source>
</evidence>
<dbReference type="InterPro" id="IPR051261">
    <property type="entry name" value="NLR"/>
</dbReference>
<protein>
    <submittedName>
        <fullName evidence="3">Uncharacterized protein</fullName>
    </submittedName>
</protein>
<dbReference type="SUPFAM" id="SSF52047">
    <property type="entry name" value="RNI-like"/>
    <property type="match status" value="1"/>
</dbReference>
<reference evidence="3 4" key="1">
    <citation type="submission" date="2024-05" db="EMBL/GenBank/DDBJ databases">
        <title>Genome sequencing and assembly of Indian major carp, Cirrhinus mrigala (Hamilton, 1822).</title>
        <authorList>
            <person name="Mohindra V."/>
            <person name="Chowdhury L.M."/>
            <person name="Lal K."/>
            <person name="Jena J.K."/>
        </authorList>
    </citation>
    <scope>NUCLEOTIDE SEQUENCE [LARGE SCALE GENOMIC DNA]</scope>
    <source>
        <strain evidence="3">CM1030</strain>
        <tissue evidence="3">Blood</tissue>
    </source>
</reference>
<feature type="non-terminal residue" evidence="3">
    <location>
        <position position="57"/>
    </location>
</feature>
<dbReference type="EMBL" id="JAMKFB020000023">
    <property type="protein sequence ID" value="KAL0159086.1"/>
    <property type="molecule type" value="Genomic_DNA"/>
</dbReference>
<dbReference type="AlphaFoldDB" id="A0ABD0NCX0"/>
<keyword evidence="2" id="KW-0677">Repeat</keyword>
<comment type="caution">
    <text evidence="3">The sequence shown here is derived from an EMBL/GenBank/DDBJ whole genome shotgun (WGS) entry which is preliminary data.</text>
</comment>
<dbReference type="InterPro" id="IPR032675">
    <property type="entry name" value="LRR_dom_sf"/>
</dbReference>
<dbReference type="Proteomes" id="UP001529510">
    <property type="component" value="Unassembled WGS sequence"/>
</dbReference>
<evidence type="ECO:0000313" key="3">
    <source>
        <dbReference type="EMBL" id="KAL0159086.1"/>
    </source>
</evidence>
<feature type="non-terminal residue" evidence="3">
    <location>
        <position position="1"/>
    </location>
</feature>
<keyword evidence="4" id="KW-1185">Reference proteome</keyword>
<accession>A0ABD0NCX0</accession>
<evidence type="ECO:0000313" key="4">
    <source>
        <dbReference type="Proteomes" id="UP001529510"/>
    </source>
</evidence>
<dbReference type="PANTHER" id="PTHR24106">
    <property type="entry name" value="NACHT, LRR AND CARD DOMAINS-CONTAINING"/>
    <property type="match status" value="1"/>
</dbReference>
<gene>
    <name evidence="3" type="ORF">M9458_047162</name>
</gene>
<evidence type="ECO:0000256" key="2">
    <source>
        <dbReference type="ARBA" id="ARBA00022737"/>
    </source>
</evidence>
<name>A0ABD0NCX0_CIRMR</name>
<sequence length="57" mass="6339">LSNCSIGEEGCAVLVTALWSNPLHLREFDLSWTKPQDSGVKLLSNLLENPQCKLEKL</sequence>
<keyword evidence="1" id="KW-0433">Leucine-rich repeat</keyword>